<name>A0A2P6NUJ8_9EUKA</name>
<keyword evidence="1" id="KW-1133">Transmembrane helix</keyword>
<feature type="transmembrane region" description="Helical" evidence="1">
    <location>
        <begin position="79"/>
        <end position="104"/>
    </location>
</feature>
<dbReference type="EMBL" id="MDYQ01000019">
    <property type="protein sequence ID" value="PRP87641.1"/>
    <property type="molecule type" value="Genomic_DNA"/>
</dbReference>
<sequence>MGLFDFFSSSQSYDRIRDDDVGNPLHYLPPAEVSLDISWGQAKKMSSYSISFANHYACSLVAYAFSVFTANPFSPLMLIPFLLFPVLVSVCTSDTFLLLTLFQIISPFDEEIIPRMPQLLTLITGSLLGVLFHNIDNHILFIIAVVASLGLVVVQSTLYMTRMGNISCKDVVLNRVNDNHHVEALRGSPNCCRRRNVPQLVEFQG</sequence>
<evidence type="ECO:0000313" key="2">
    <source>
        <dbReference type="EMBL" id="PRP87641.1"/>
    </source>
</evidence>
<dbReference type="InParanoid" id="A0A2P6NUJ8"/>
<dbReference type="Proteomes" id="UP000241769">
    <property type="component" value="Unassembled WGS sequence"/>
</dbReference>
<dbReference type="AlphaFoldDB" id="A0A2P6NUJ8"/>
<comment type="caution">
    <text evidence="2">The sequence shown here is derived from an EMBL/GenBank/DDBJ whole genome shotgun (WGS) entry which is preliminary data.</text>
</comment>
<proteinExistence type="predicted"/>
<accession>A0A2P6NUJ8</accession>
<keyword evidence="1" id="KW-0812">Transmembrane</keyword>
<evidence type="ECO:0000313" key="3">
    <source>
        <dbReference type="Proteomes" id="UP000241769"/>
    </source>
</evidence>
<feature type="transmembrane region" description="Helical" evidence="1">
    <location>
        <begin position="116"/>
        <end position="133"/>
    </location>
</feature>
<protein>
    <submittedName>
        <fullName evidence="2">Uncharacterized protein</fullName>
    </submittedName>
</protein>
<gene>
    <name evidence="2" type="ORF">PROFUN_04668</name>
</gene>
<evidence type="ECO:0000256" key="1">
    <source>
        <dbReference type="SAM" id="Phobius"/>
    </source>
</evidence>
<feature type="transmembrane region" description="Helical" evidence="1">
    <location>
        <begin position="139"/>
        <end position="159"/>
    </location>
</feature>
<reference evidence="2 3" key="1">
    <citation type="journal article" date="2018" name="Genome Biol. Evol.">
        <title>Multiple Roots of Fruiting Body Formation in Amoebozoa.</title>
        <authorList>
            <person name="Hillmann F."/>
            <person name="Forbes G."/>
            <person name="Novohradska S."/>
            <person name="Ferling I."/>
            <person name="Riege K."/>
            <person name="Groth M."/>
            <person name="Westermann M."/>
            <person name="Marz M."/>
            <person name="Spaller T."/>
            <person name="Winckler T."/>
            <person name="Schaap P."/>
            <person name="Glockner G."/>
        </authorList>
    </citation>
    <scope>NUCLEOTIDE SEQUENCE [LARGE SCALE GENOMIC DNA]</scope>
    <source>
        <strain evidence="2 3">Jena</strain>
    </source>
</reference>
<organism evidence="2 3">
    <name type="scientific">Planoprotostelium fungivorum</name>
    <dbReference type="NCBI Taxonomy" id="1890364"/>
    <lineage>
        <taxon>Eukaryota</taxon>
        <taxon>Amoebozoa</taxon>
        <taxon>Evosea</taxon>
        <taxon>Variosea</taxon>
        <taxon>Cavosteliida</taxon>
        <taxon>Cavosteliaceae</taxon>
        <taxon>Planoprotostelium</taxon>
    </lineage>
</organism>
<keyword evidence="1" id="KW-0472">Membrane</keyword>
<feature type="transmembrane region" description="Helical" evidence="1">
    <location>
        <begin position="53"/>
        <end position="73"/>
    </location>
</feature>
<keyword evidence="3" id="KW-1185">Reference proteome</keyword>